<accession>A0A336NAP9</accession>
<dbReference type="Proteomes" id="UP000253846">
    <property type="component" value="Unassembled WGS sequence"/>
</dbReference>
<evidence type="ECO:0000313" key="2">
    <source>
        <dbReference type="Proteomes" id="UP000253846"/>
    </source>
</evidence>
<dbReference type="EMBL" id="UFTD01000001">
    <property type="protein sequence ID" value="SSZ39165.1"/>
    <property type="molecule type" value="Genomic_DNA"/>
</dbReference>
<proteinExistence type="predicted"/>
<gene>
    <name evidence="1" type="ORF">NCTC12860_00361</name>
</gene>
<reference evidence="1 2" key="1">
    <citation type="submission" date="2018-06" db="EMBL/GenBank/DDBJ databases">
        <authorList>
            <consortium name="Pathogen Informatics"/>
            <person name="Doyle S."/>
        </authorList>
    </citation>
    <scope>NUCLEOTIDE SEQUENCE [LARGE SCALE GENOMIC DNA]</scope>
    <source>
        <strain evidence="1 2">NCTC12860</strain>
    </source>
</reference>
<name>A0A336NAP9_BARGR</name>
<organism evidence="1 2">
    <name type="scientific">Bartonella grahamii</name>
    <dbReference type="NCBI Taxonomy" id="33045"/>
    <lineage>
        <taxon>Bacteria</taxon>
        <taxon>Pseudomonadati</taxon>
        <taxon>Pseudomonadota</taxon>
        <taxon>Alphaproteobacteria</taxon>
        <taxon>Hyphomicrobiales</taxon>
        <taxon>Bartonellaceae</taxon>
        <taxon>Bartonella</taxon>
    </lineage>
</organism>
<protein>
    <submittedName>
        <fullName evidence="1">Uncharacterized protein</fullName>
    </submittedName>
</protein>
<dbReference type="AlphaFoldDB" id="A0A336NAP9"/>
<evidence type="ECO:0000313" key="1">
    <source>
        <dbReference type="EMBL" id="SSZ39165.1"/>
    </source>
</evidence>
<sequence length="46" mass="5448">MLEYTCVANLRACFKEISLNASYIHFYDGTHEWYLVSSVERYHLCA</sequence>